<dbReference type="Gene3D" id="3.40.390.10">
    <property type="entry name" value="Collagenase (Catalytic Domain)"/>
    <property type="match status" value="1"/>
</dbReference>
<comment type="catalytic activity">
    <reaction evidence="7">
        <text>Hydrolysis of oligopeptides, with broad specificity. Gly or Ala commonly occur as P1 or P1' residues, but more distant residues are also important, as is shown by the fact that Z-Gly-Pro-Gly-|-Gly-Pro-Ala is cleaved, but not Z-(Gly)(5).</text>
        <dbReference type="EC" id="3.4.24.70"/>
    </reaction>
</comment>
<reference evidence="13 14" key="1">
    <citation type="submission" date="2019-06" db="EMBL/GenBank/DDBJ databases">
        <title>A novel bacterium of genus Pontibacter, isolated from marine sediment.</title>
        <authorList>
            <person name="Huang H."/>
            <person name="Mo K."/>
            <person name="Hu Y."/>
        </authorList>
    </citation>
    <scope>NUCLEOTIDE SEQUENCE [LARGE SCALE GENOMIC DNA]</scope>
    <source>
        <strain evidence="13 14">HB172049</strain>
    </source>
</reference>
<evidence type="ECO:0000313" key="13">
    <source>
        <dbReference type="EMBL" id="TPE44225.1"/>
    </source>
</evidence>
<dbReference type="OrthoDB" id="9773538at2"/>
<comment type="similarity">
    <text evidence="1 9">Belongs to the peptidase M3 family.</text>
</comment>
<keyword evidence="5 9" id="KW-0862">Zinc</keyword>
<evidence type="ECO:0000256" key="1">
    <source>
        <dbReference type="ARBA" id="ARBA00006040"/>
    </source>
</evidence>
<dbReference type="Pfam" id="PF01432">
    <property type="entry name" value="Peptidase_M3"/>
    <property type="match status" value="1"/>
</dbReference>
<dbReference type="Pfam" id="PF19310">
    <property type="entry name" value="TOP_N"/>
    <property type="match status" value="1"/>
</dbReference>
<dbReference type="PANTHER" id="PTHR43660">
    <property type="entry name" value="DIPEPTIDYL CARBOXYPEPTIDASE"/>
    <property type="match status" value="1"/>
</dbReference>
<dbReference type="InterPro" id="IPR001567">
    <property type="entry name" value="Pept_M3A_M3B_dom"/>
</dbReference>
<dbReference type="SUPFAM" id="SSF55486">
    <property type="entry name" value="Metalloproteases ('zincins'), catalytic domain"/>
    <property type="match status" value="1"/>
</dbReference>
<dbReference type="GO" id="GO:0004222">
    <property type="term" value="F:metalloendopeptidase activity"/>
    <property type="evidence" value="ECO:0007669"/>
    <property type="project" value="UniProtKB-EC"/>
</dbReference>
<evidence type="ECO:0000256" key="3">
    <source>
        <dbReference type="ARBA" id="ARBA00022723"/>
    </source>
</evidence>
<accession>A0A501W6G4</accession>
<dbReference type="CDD" id="cd06456">
    <property type="entry name" value="M3A_DCP"/>
    <property type="match status" value="1"/>
</dbReference>
<dbReference type="GO" id="GO:0005829">
    <property type="term" value="C:cytosol"/>
    <property type="evidence" value="ECO:0007669"/>
    <property type="project" value="TreeGrafter"/>
</dbReference>
<dbReference type="GO" id="GO:0004180">
    <property type="term" value="F:carboxypeptidase activity"/>
    <property type="evidence" value="ECO:0007669"/>
    <property type="project" value="TreeGrafter"/>
</dbReference>
<keyword evidence="4 9" id="KW-0378">Hydrolase</keyword>
<evidence type="ECO:0000256" key="10">
    <source>
        <dbReference type="SAM" id="SignalP"/>
    </source>
</evidence>
<dbReference type="InterPro" id="IPR024080">
    <property type="entry name" value="Neurolysin/TOP_N"/>
</dbReference>
<feature type="chain" id="PRO_5021354908" description="oligopeptidase A" evidence="10">
    <location>
        <begin position="26"/>
        <end position="725"/>
    </location>
</feature>
<dbReference type="InterPro" id="IPR034005">
    <property type="entry name" value="M3A_DCP"/>
</dbReference>
<dbReference type="Gene3D" id="1.20.1050.40">
    <property type="entry name" value="Endopeptidase. Chain P, domain 1"/>
    <property type="match status" value="1"/>
</dbReference>
<evidence type="ECO:0000259" key="11">
    <source>
        <dbReference type="Pfam" id="PF01432"/>
    </source>
</evidence>
<comment type="caution">
    <text evidence="13">The sequence shown here is derived from an EMBL/GenBank/DDBJ whole genome shotgun (WGS) entry which is preliminary data.</text>
</comment>
<dbReference type="PANTHER" id="PTHR43660:SF1">
    <property type="entry name" value="DIPEPTIDYL CARBOXYPEPTIDASE"/>
    <property type="match status" value="1"/>
</dbReference>
<feature type="domain" description="Oligopeptidase A N-terminal" evidence="12">
    <location>
        <begin position="80"/>
        <end position="193"/>
    </location>
</feature>
<gene>
    <name evidence="13" type="ORF">FJM65_08670</name>
</gene>
<evidence type="ECO:0000256" key="2">
    <source>
        <dbReference type="ARBA" id="ARBA00022670"/>
    </source>
</evidence>
<dbReference type="RefSeq" id="WP_140621118.1">
    <property type="nucleotide sequence ID" value="NZ_VFRQ01000004.1"/>
</dbReference>
<evidence type="ECO:0000259" key="12">
    <source>
        <dbReference type="Pfam" id="PF19310"/>
    </source>
</evidence>
<dbReference type="InterPro" id="IPR045090">
    <property type="entry name" value="Pept_M3A_M3B"/>
</dbReference>
<keyword evidence="10" id="KW-0732">Signal</keyword>
<keyword evidence="6 9" id="KW-0482">Metalloprotease</keyword>
<proteinExistence type="inferred from homology"/>
<dbReference type="InterPro" id="IPR045666">
    <property type="entry name" value="OpdA_N"/>
</dbReference>
<dbReference type="Proteomes" id="UP000316727">
    <property type="component" value="Unassembled WGS sequence"/>
</dbReference>
<dbReference type="AlphaFoldDB" id="A0A501W6G4"/>
<evidence type="ECO:0000256" key="8">
    <source>
        <dbReference type="ARBA" id="ARBA00026100"/>
    </source>
</evidence>
<dbReference type="Gene3D" id="1.10.1370.10">
    <property type="entry name" value="Neurolysin, domain 3"/>
    <property type="match status" value="1"/>
</dbReference>
<evidence type="ECO:0000256" key="7">
    <source>
        <dbReference type="ARBA" id="ARBA00024603"/>
    </source>
</evidence>
<dbReference type="EC" id="3.4.24.70" evidence="8"/>
<dbReference type="InterPro" id="IPR024079">
    <property type="entry name" value="MetalloPept_cat_dom_sf"/>
</dbReference>
<organism evidence="13 14">
    <name type="scientific">Pontibacter mangrovi</name>
    <dbReference type="NCBI Taxonomy" id="2589816"/>
    <lineage>
        <taxon>Bacteria</taxon>
        <taxon>Pseudomonadati</taxon>
        <taxon>Bacteroidota</taxon>
        <taxon>Cytophagia</taxon>
        <taxon>Cytophagales</taxon>
        <taxon>Hymenobacteraceae</taxon>
        <taxon>Pontibacter</taxon>
    </lineage>
</organism>
<evidence type="ECO:0000256" key="9">
    <source>
        <dbReference type="RuleBase" id="RU003435"/>
    </source>
</evidence>
<evidence type="ECO:0000256" key="6">
    <source>
        <dbReference type="ARBA" id="ARBA00023049"/>
    </source>
</evidence>
<evidence type="ECO:0000256" key="5">
    <source>
        <dbReference type="ARBA" id="ARBA00022833"/>
    </source>
</evidence>
<comment type="cofactor">
    <cofactor evidence="9">
        <name>Zn(2+)</name>
        <dbReference type="ChEBI" id="CHEBI:29105"/>
    </cofactor>
    <text evidence="9">Binds 1 zinc ion.</text>
</comment>
<evidence type="ECO:0000256" key="4">
    <source>
        <dbReference type="ARBA" id="ARBA00022801"/>
    </source>
</evidence>
<dbReference type="InterPro" id="IPR024077">
    <property type="entry name" value="Neurolysin/TOP_dom2"/>
</dbReference>
<evidence type="ECO:0000313" key="14">
    <source>
        <dbReference type="Proteomes" id="UP000316727"/>
    </source>
</evidence>
<dbReference type="EMBL" id="VFRQ01000004">
    <property type="protein sequence ID" value="TPE44225.1"/>
    <property type="molecule type" value="Genomic_DNA"/>
</dbReference>
<keyword evidence="14" id="KW-1185">Reference proteome</keyword>
<feature type="signal peptide" evidence="10">
    <location>
        <begin position="1"/>
        <end position="25"/>
    </location>
</feature>
<keyword evidence="2 9" id="KW-0645">Protease</keyword>
<dbReference type="GO" id="GO:0046872">
    <property type="term" value="F:metal ion binding"/>
    <property type="evidence" value="ECO:0007669"/>
    <property type="project" value="UniProtKB-UniRule"/>
</dbReference>
<dbReference type="GO" id="GO:0006508">
    <property type="term" value="P:proteolysis"/>
    <property type="evidence" value="ECO:0007669"/>
    <property type="project" value="UniProtKB-KW"/>
</dbReference>
<keyword evidence="3 9" id="KW-0479">Metal-binding</keyword>
<protein>
    <recommendedName>
        <fullName evidence="8">oligopeptidase A</fullName>
        <ecNumber evidence="8">3.4.24.70</ecNumber>
    </recommendedName>
</protein>
<sequence>MQKKVITAAGLVAILALSNCSSVKTQEQAQQTQMEQKQEETNPLLQEWTGPYGGVPAFDKMNLADLQPAMEKAMALNLAEVEKIANNPEPATFENTIAAMERSGKELDRVFTYYGIWSSNVSTPEFREVQAELAPKISEFSSKISQNEKLFQRVKTVYEASRKNPLPADQQRVVQLVYEGFAMEGADLSPEKKQRYAEINKELAALYTSFSNNVLADEEGYVVYLTKDQLGGLPESFVKAAAKAAADRGQEGKYAVTNTRSSMDQFLTYSDERALREKVWKNYYSRADNGDEHDNNENITKILQLRRERVQLMGYDNFAEWRLQNRMAKTPEAAMDLMLAVWPAALARVEEEVADMQAIADKTSKAKITIEPWDYRYYAEKVRQEKYDLNSDEVKQYLELGNLTQAIFYTAGELFNFKFTPVPEGSVPVFHEDVKVWEVTDKTTGEHIGLWYLDPFARQGKRSGAWATTYRSHTTFDGKETVLASNNSNFVKPAPGEPVLVSWDDAETFFHEFGHALHFLSSNVKYPTLNGGVRDYTEFQSQLLERWLSTDKVINNYLKHYKTGEPMPQELVAKIEKAATFNQGFATTEFLASALMDMKYHLADPTNLDPDKFERETLAELNMPKEIVMRHRSPHFGHVFSGEGYATGYYGYLWADVLTSDAAEAFAEAPGGFYDKEVADKLVKYLFAPRNSMDPAEAYRKFRGRDATIDALMRDRGFPVPQSKK</sequence>
<name>A0A501W6G4_9BACT</name>
<feature type="domain" description="Peptidase M3A/M3B catalytic" evidence="11">
    <location>
        <begin position="266"/>
        <end position="716"/>
    </location>
</feature>